<evidence type="ECO:0008006" key="3">
    <source>
        <dbReference type="Google" id="ProtNLM"/>
    </source>
</evidence>
<name>A0A6P0C8T0_9RHOB</name>
<gene>
    <name evidence="1" type="ORF">GV827_04150</name>
</gene>
<dbReference type="EMBL" id="JAABNT010000002">
    <property type="protein sequence ID" value="NEK21595.1"/>
    <property type="molecule type" value="Genomic_DNA"/>
</dbReference>
<evidence type="ECO:0000313" key="2">
    <source>
        <dbReference type="Proteomes" id="UP000468591"/>
    </source>
</evidence>
<dbReference type="AlphaFoldDB" id="A0A6P0C8T0"/>
<protein>
    <recommendedName>
        <fullName evidence="3">Translocase</fullName>
    </recommendedName>
</protein>
<dbReference type="RefSeq" id="WP_164352440.1">
    <property type="nucleotide sequence ID" value="NZ_JAABNT010000002.1"/>
</dbReference>
<dbReference type="Proteomes" id="UP000468591">
    <property type="component" value="Unassembled WGS sequence"/>
</dbReference>
<evidence type="ECO:0000313" key="1">
    <source>
        <dbReference type="EMBL" id="NEK21595.1"/>
    </source>
</evidence>
<accession>A0A6P0C8T0</accession>
<sequence length="332" mass="35035">MLRSKEIITAAGALVCAVGIGFVMQKSETAQMHYGKNIDEIPASEMPVLEGAGAKNALLDVQEITLTSAEFDNGIALPDTDAEIMTVAAPASVLAEPEMPSAGPNPACEITASARPVAAAMVELSMDAACMPNERITIHHNGMIFTETTSASGTINLKIPALAEESVFIIAFPNGDGAVVQTTVEELEDYDRAVLQWKGNTGFQIHAREFGAEYGSEGHIWEEKPGDIAAAVSGEQGVLTRHGDTRAPEPLLAEVYSFPKATNGRGGNIALSVETEVTEANCGLEIEAQSLEMQPDGKIKTQNLTLAVPDCDAKGSFLVLNNLLQDLKVAGK</sequence>
<reference evidence="1 2" key="1">
    <citation type="submission" date="2020-01" db="EMBL/GenBank/DDBJ databases">
        <title>Sulfitobacter sediminilitoris sp. nov., isolated from a tidal flat.</title>
        <authorList>
            <person name="Park S."/>
            <person name="Yoon J.-H."/>
        </authorList>
    </citation>
    <scope>NUCLEOTIDE SEQUENCE [LARGE SCALE GENOMIC DNA]</scope>
    <source>
        <strain evidence="1 2">JBTF-M27</strain>
    </source>
</reference>
<proteinExistence type="predicted"/>
<organism evidence="1 2">
    <name type="scientific">Sulfitobacter sediminilitoris</name>
    <dbReference type="NCBI Taxonomy" id="2698830"/>
    <lineage>
        <taxon>Bacteria</taxon>
        <taxon>Pseudomonadati</taxon>
        <taxon>Pseudomonadota</taxon>
        <taxon>Alphaproteobacteria</taxon>
        <taxon>Rhodobacterales</taxon>
        <taxon>Roseobacteraceae</taxon>
        <taxon>Sulfitobacter</taxon>
    </lineage>
</organism>
<keyword evidence="2" id="KW-1185">Reference proteome</keyword>
<comment type="caution">
    <text evidence="1">The sequence shown here is derived from an EMBL/GenBank/DDBJ whole genome shotgun (WGS) entry which is preliminary data.</text>
</comment>